<evidence type="ECO:0000313" key="9">
    <source>
        <dbReference type="EMBL" id="NDJ92566.1"/>
    </source>
</evidence>
<evidence type="ECO:0000256" key="1">
    <source>
        <dbReference type="ARBA" id="ARBA00000707"/>
    </source>
</evidence>
<comment type="similarity">
    <text evidence="2">Belongs to the peptidase C19 family.</text>
</comment>
<organism evidence="9">
    <name type="scientific">Henneguya salminicola</name>
    <name type="common">Myxosporean</name>
    <dbReference type="NCBI Taxonomy" id="69463"/>
    <lineage>
        <taxon>Eukaryota</taxon>
        <taxon>Metazoa</taxon>
        <taxon>Cnidaria</taxon>
        <taxon>Myxozoa</taxon>
        <taxon>Myxosporea</taxon>
        <taxon>Bivalvulida</taxon>
        <taxon>Platysporina</taxon>
        <taxon>Myxobolidae</taxon>
        <taxon>Henneguya</taxon>
    </lineage>
</organism>
<evidence type="ECO:0000256" key="6">
    <source>
        <dbReference type="ARBA" id="ARBA00022801"/>
    </source>
</evidence>
<name>A0A6G3MF43_HENSL</name>
<dbReference type="GO" id="GO:0006508">
    <property type="term" value="P:proteolysis"/>
    <property type="evidence" value="ECO:0007669"/>
    <property type="project" value="UniProtKB-KW"/>
</dbReference>
<evidence type="ECO:0000256" key="2">
    <source>
        <dbReference type="ARBA" id="ARBA00009085"/>
    </source>
</evidence>
<sequence length="354" mass="41782">MVLFHLYSEHDPNDNICDSSYPFKYANHFLADFTNLYTINFYEVSSDCEEPSFVLNVSKKMKINNLLNCAAVRCGDVDPSFIKIFKTRIVYNPNSYVFEKTYQETLLNFFTQLNRTSDRQRLFYQVLKVPAHEVDNKIMFNVDFLNKYNDEKSVTVFFHPNDKSYSDFMTAFEESLLIYGINNHNPLRVVNCENCALTIIDPDSNMEIYYEDIYFKRIRVEEIPDNQMNLHGTERLITVNITFSGNQNVSFHKSFFIKISPNFTFQDIVSIIEKKNIKNIVKYLFFHIHEHIFHSFPSDLKQNIPSHQLLTNLFNGKENENYIIDNATIVVEVLQRVEQSRRSMKYDPSIKIRS</sequence>
<evidence type="ECO:0000256" key="3">
    <source>
        <dbReference type="ARBA" id="ARBA00012759"/>
    </source>
</evidence>
<dbReference type="Pfam" id="PF14533">
    <property type="entry name" value="USP7_C2"/>
    <property type="match status" value="1"/>
</dbReference>
<dbReference type="InterPro" id="IPR029346">
    <property type="entry name" value="USP_C"/>
</dbReference>
<keyword evidence="7" id="KW-0788">Thiol protease</keyword>
<accession>A0A6G3MF43</accession>
<evidence type="ECO:0000259" key="8">
    <source>
        <dbReference type="Pfam" id="PF14533"/>
    </source>
</evidence>
<keyword evidence="4" id="KW-0645">Protease</keyword>
<evidence type="ECO:0000256" key="5">
    <source>
        <dbReference type="ARBA" id="ARBA00022786"/>
    </source>
</evidence>
<dbReference type="AlphaFoldDB" id="A0A6G3MF43"/>
<dbReference type="EMBL" id="GHBP01001024">
    <property type="protein sequence ID" value="NDJ92566.1"/>
    <property type="molecule type" value="Transcribed_RNA"/>
</dbReference>
<reference evidence="9" key="1">
    <citation type="submission" date="2018-11" db="EMBL/GenBank/DDBJ databases">
        <title>Henneguya salminicola genome and transcriptome.</title>
        <authorList>
            <person name="Yahalomi D."/>
            <person name="Atkinson S.D."/>
            <person name="Neuhof M."/>
            <person name="Chang E.S."/>
            <person name="Philippe H."/>
            <person name="Cartwright P."/>
            <person name="Bartholomew J.L."/>
            <person name="Huchon D."/>
        </authorList>
    </citation>
    <scope>NUCLEOTIDE SEQUENCE</scope>
    <source>
        <strain evidence="9">Hz1</strain>
        <tissue evidence="9">Whole</tissue>
    </source>
</reference>
<dbReference type="Gene3D" id="3.10.20.90">
    <property type="entry name" value="Phosphatidylinositol 3-kinase Catalytic Subunit, Chain A, domain 1"/>
    <property type="match status" value="1"/>
</dbReference>
<feature type="domain" description="Ubiquitin carboxyl-terminal hydrolase C-terminal" evidence="8">
    <location>
        <begin position="121"/>
        <end position="275"/>
    </location>
</feature>
<keyword evidence="6 9" id="KW-0378">Hydrolase</keyword>
<comment type="catalytic activity">
    <reaction evidence="1">
        <text>Thiol-dependent hydrolysis of ester, thioester, amide, peptide and isopeptide bonds formed by the C-terminal Gly of ubiquitin (a 76-residue protein attached to proteins as an intracellular targeting signal).</text>
        <dbReference type="EC" id="3.4.19.12"/>
    </reaction>
</comment>
<dbReference type="EC" id="3.4.19.12" evidence="3"/>
<evidence type="ECO:0000256" key="7">
    <source>
        <dbReference type="ARBA" id="ARBA00022807"/>
    </source>
</evidence>
<dbReference type="GO" id="GO:0004843">
    <property type="term" value="F:cysteine-type deubiquitinase activity"/>
    <property type="evidence" value="ECO:0007669"/>
    <property type="project" value="UniProtKB-EC"/>
</dbReference>
<evidence type="ECO:0000256" key="4">
    <source>
        <dbReference type="ARBA" id="ARBA00022670"/>
    </source>
</evidence>
<proteinExistence type="inferred from homology"/>
<keyword evidence="5" id="KW-0833">Ubl conjugation pathway</keyword>
<protein>
    <recommendedName>
        <fullName evidence="3">ubiquitinyl hydrolase 1</fullName>
        <ecNumber evidence="3">3.4.19.12</ecNumber>
    </recommendedName>
</protein>